<dbReference type="RefSeq" id="WP_179589396.1">
    <property type="nucleotide sequence ID" value="NZ_JACBYR010000002.1"/>
</dbReference>
<name>A0A7Y9IYP2_9BURK</name>
<evidence type="ECO:0000313" key="2">
    <source>
        <dbReference type="Proteomes" id="UP000542125"/>
    </source>
</evidence>
<accession>A0A7Y9IYP2</accession>
<organism evidence="1 2">
    <name type="scientific">Pigmentiphaga litoralis</name>
    <dbReference type="NCBI Taxonomy" id="516702"/>
    <lineage>
        <taxon>Bacteria</taxon>
        <taxon>Pseudomonadati</taxon>
        <taxon>Pseudomonadota</taxon>
        <taxon>Betaproteobacteria</taxon>
        <taxon>Burkholderiales</taxon>
        <taxon>Alcaligenaceae</taxon>
        <taxon>Pigmentiphaga</taxon>
    </lineage>
</organism>
<gene>
    <name evidence="1" type="ORF">FHW18_004754</name>
</gene>
<comment type="caution">
    <text evidence="1">The sequence shown here is derived from an EMBL/GenBank/DDBJ whole genome shotgun (WGS) entry which is preliminary data.</text>
</comment>
<dbReference type="EMBL" id="JACBYR010000002">
    <property type="protein sequence ID" value="NYE85447.1"/>
    <property type="molecule type" value="Genomic_DNA"/>
</dbReference>
<proteinExistence type="predicted"/>
<sequence>MNDASHWSTRTIKLDDGHLLHECSIQSQTGVTHCSGIISDRRGRFTRRFAATGRSAFEAELELSMIAHATLDRGDAEFYPDRCD</sequence>
<dbReference type="Proteomes" id="UP000542125">
    <property type="component" value="Unassembled WGS sequence"/>
</dbReference>
<dbReference type="AlphaFoldDB" id="A0A7Y9IYP2"/>
<protein>
    <submittedName>
        <fullName evidence="1">Uncharacterized protein</fullName>
    </submittedName>
</protein>
<keyword evidence="2" id="KW-1185">Reference proteome</keyword>
<reference evidence="1 2" key="1">
    <citation type="submission" date="2020-07" db="EMBL/GenBank/DDBJ databases">
        <title>Genomic Encyclopedia of Type Strains, Phase IV (KMG-V): Genome sequencing to study the core and pangenomes of soil and plant-associated prokaryotes.</title>
        <authorList>
            <person name="Whitman W."/>
        </authorList>
    </citation>
    <scope>NUCLEOTIDE SEQUENCE [LARGE SCALE GENOMIC DNA]</scope>
    <source>
        <strain evidence="1 2">SAS40</strain>
    </source>
</reference>
<evidence type="ECO:0000313" key="1">
    <source>
        <dbReference type="EMBL" id="NYE85447.1"/>
    </source>
</evidence>